<accession>A0A1I4C4E7</accession>
<name>A0A1I4C4E7_9ACTN</name>
<dbReference type="EMBL" id="FOQY01000034">
    <property type="protein sequence ID" value="SFK74991.1"/>
    <property type="molecule type" value="Genomic_DNA"/>
</dbReference>
<evidence type="ECO:0000313" key="2">
    <source>
        <dbReference type="Proteomes" id="UP000199111"/>
    </source>
</evidence>
<evidence type="ECO:0000313" key="1">
    <source>
        <dbReference type="EMBL" id="SFK74991.1"/>
    </source>
</evidence>
<protein>
    <submittedName>
        <fullName evidence="1">Uncharacterized protein</fullName>
    </submittedName>
</protein>
<gene>
    <name evidence="1" type="ORF">SAMN05216275_13415</name>
</gene>
<reference evidence="2" key="1">
    <citation type="submission" date="2016-10" db="EMBL/GenBank/DDBJ databases">
        <authorList>
            <person name="Varghese N."/>
            <person name="Submissions S."/>
        </authorList>
    </citation>
    <scope>NUCLEOTIDE SEQUENCE [LARGE SCALE GENOMIC DNA]</scope>
    <source>
        <strain evidence="2">CGMCC 4.2126</strain>
    </source>
</reference>
<organism evidence="1 2">
    <name type="scientific">Streptosporangium canum</name>
    <dbReference type="NCBI Taxonomy" id="324952"/>
    <lineage>
        <taxon>Bacteria</taxon>
        <taxon>Bacillati</taxon>
        <taxon>Actinomycetota</taxon>
        <taxon>Actinomycetes</taxon>
        <taxon>Streptosporangiales</taxon>
        <taxon>Streptosporangiaceae</taxon>
        <taxon>Streptosporangium</taxon>
    </lineage>
</organism>
<keyword evidence="2" id="KW-1185">Reference proteome</keyword>
<sequence length="147" mass="14575">MPAIGGSDCSRDFAIAFLSVAAPPPRVNIATMTASNSATSGVPRKSSTVRTAVPSAAKMSARALPIISATGSSTVASVPTPAAVLPNPVVKLVMVSAIGRPAMAPTASEPKVRLRKGCTVSFSALKGRACSSSPCMGCTDQAASSAA</sequence>
<proteinExistence type="predicted"/>
<dbReference type="Proteomes" id="UP000199111">
    <property type="component" value="Unassembled WGS sequence"/>
</dbReference>
<dbReference type="AlphaFoldDB" id="A0A1I4C4E7"/>